<feature type="non-terminal residue" evidence="1">
    <location>
        <position position="101"/>
    </location>
</feature>
<dbReference type="EMBL" id="JAAZON010000306">
    <property type="protein sequence ID" value="NMC62903.1"/>
    <property type="molecule type" value="Genomic_DNA"/>
</dbReference>
<evidence type="ECO:0000313" key="1">
    <source>
        <dbReference type="EMBL" id="NMC62903.1"/>
    </source>
</evidence>
<organism evidence="1 2">
    <name type="scientific">SAR324 cluster bacterium</name>
    <dbReference type="NCBI Taxonomy" id="2024889"/>
    <lineage>
        <taxon>Bacteria</taxon>
        <taxon>Deltaproteobacteria</taxon>
        <taxon>SAR324 cluster</taxon>
    </lineage>
</organism>
<comment type="caution">
    <text evidence="1">The sequence shown here is derived from an EMBL/GenBank/DDBJ whole genome shotgun (WGS) entry which is preliminary data.</text>
</comment>
<protein>
    <submittedName>
        <fullName evidence="1">Alpha-glucan family phosphorylase</fullName>
    </submittedName>
</protein>
<dbReference type="Gene3D" id="3.40.50.2000">
    <property type="entry name" value="Glycogen Phosphorylase B"/>
    <property type="match status" value="1"/>
</dbReference>
<dbReference type="InterPro" id="IPR052182">
    <property type="entry name" value="Glycogen/Maltodextrin_Phosph"/>
</dbReference>
<proteinExistence type="predicted"/>
<dbReference type="SUPFAM" id="SSF53756">
    <property type="entry name" value="UDP-Glycosyltransferase/glycogen phosphorylase"/>
    <property type="match status" value="1"/>
</dbReference>
<sequence>MKGTTKEKPYVAYFCMEFGLESNFHIYSGGLGILAGDILKAAKDEKMPMVGLGILWRQGYVRQFIGRGMGIYDCFPEYAYDFLIDTKKHVNVRIRGRQLKC</sequence>
<gene>
    <name evidence="1" type="ORF">GYA55_07000</name>
</gene>
<accession>A0A7X9FRB9</accession>
<reference evidence="1 2" key="1">
    <citation type="journal article" date="2020" name="Biotechnol. Biofuels">
        <title>New insights from the biogas microbiome by comprehensive genome-resolved metagenomics of nearly 1600 species originating from multiple anaerobic digesters.</title>
        <authorList>
            <person name="Campanaro S."/>
            <person name="Treu L."/>
            <person name="Rodriguez-R L.M."/>
            <person name="Kovalovszki A."/>
            <person name="Ziels R.M."/>
            <person name="Maus I."/>
            <person name="Zhu X."/>
            <person name="Kougias P.G."/>
            <person name="Basile A."/>
            <person name="Luo G."/>
            <person name="Schluter A."/>
            <person name="Konstantinidis K.T."/>
            <person name="Angelidaki I."/>
        </authorList>
    </citation>
    <scope>NUCLEOTIDE SEQUENCE [LARGE SCALE GENOMIC DNA]</scope>
    <source>
        <strain evidence="1">AS27yjCOA_65</strain>
    </source>
</reference>
<evidence type="ECO:0000313" key="2">
    <source>
        <dbReference type="Proteomes" id="UP000524246"/>
    </source>
</evidence>
<dbReference type="PANTHER" id="PTHR42655:SF1">
    <property type="entry name" value="GLYCOGEN PHOSPHORYLASE"/>
    <property type="match status" value="1"/>
</dbReference>
<dbReference type="PANTHER" id="PTHR42655">
    <property type="entry name" value="GLYCOGEN PHOSPHORYLASE"/>
    <property type="match status" value="1"/>
</dbReference>
<dbReference type="AlphaFoldDB" id="A0A7X9FRB9"/>
<name>A0A7X9FRB9_9DELT</name>
<dbReference type="Proteomes" id="UP000524246">
    <property type="component" value="Unassembled WGS sequence"/>
</dbReference>